<protein>
    <submittedName>
        <fullName evidence="1">Uncharacterized protein</fullName>
    </submittedName>
</protein>
<evidence type="ECO:0000313" key="2">
    <source>
        <dbReference type="Proteomes" id="UP000070646"/>
    </source>
</evidence>
<dbReference type="Proteomes" id="UP000070646">
    <property type="component" value="Unassembled WGS sequence"/>
</dbReference>
<proteinExistence type="predicted"/>
<reference evidence="1 2" key="1">
    <citation type="submission" date="2016-01" db="EMBL/GenBank/DDBJ databases">
        <authorList>
            <person name="Oliw E.H."/>
        </authorList>
    </citation>
    <scope>NUCLEOTIDE SEQUENCE [LARGE SCALE GENOMIC DNA]</scope>
    <source>
        <strain evidence="1 2">MJR7757A</strain>
    </source>
</reference>
<sequence length="107" mass="12912">MKLRIKNLFPSKIKSDEYLNTHHFLFVKYLQYLIRYYFKYIINIFINKFFQSLNLTISILIIGVVSGKCGFHTLIETKINYKIKILRLKDMEANTFNLFFIVLLTYI</sequence>
<gene>
    <name evidence="1" type="ORF">HMPREF3222_02282</name>
</gene>
<name>A0A133MZY8_CLOPF</name>
<dbReference type="AlphaFoldDB" id="A0A133MZY8"/>
<comment type="caution">
    <text evidence="1">The sequence shown here is derived from an EMBL/GenBank/DDBJ whole genome shotgun (WGS) entry which is preliminary data.</text>
</comment>
<evidence type="ECO:0000313" key="1">
    <source>
        <dbReference type="EMBL" id="KXA09523.1"/>
    </source>
</evidence>
<accession>A0A133MZY8</accession>
<organism evidence="1 2">
    <name type="scientific">Clostridium perfringens</name>
    <dbReference type="NCBI Taxonomy" id="1502"/>
    <lineage>
        <taxon>Bacteria</taxon>
        <taxon>Bacillati</taxon>
        <taxon>Bacillota</taxon>
        <taxon>Clostridia</taxon>
        <taxon>Eubacteriales</taxon>
        <taxon>Clostridiaceae</taxon>
        <taxon>Clostridium</taxon>
    </lineage>
</organism>
<dbReference type="EMBL" id="LRPU01000123">
    <property type="protein sequence ID" value="KXA09523.1"/>
    <property type="molecule type" value="Genomic_DNA"/>
</dbReference>